<organism evidence="2 3">
    <name type="scientific">Citroniella saccharovorans</name>
    <dbReference type="NCBI Taxonomy" id="2053367"/>
    <lineage>
        <taxon>Bacteria</taxon>
        <taxon>Bacillati</taxon>
        <taxon>Bacillota</taxon>
        <taxon>Tissierellia</taxon>
        <taxon>Tissierellales</taxon>
        <taxon>Peptoniphilaceae</taxon>
        <taxon>Citroniella</taxon>
    </lineage>
</organism>
<dbReference type="Proteomes" id="UP001357733">
    <property type="component" value="Unassembled WGS sequence"/>
</dbReference>
<name>A0AAW9MW08_9FIRM</name>
<dbReference type="AlphaFoldDB" id="A0AAW9MW08"/>
<dbReference type="RefSeq" id="WP_324618776.1">
    <property type="nucleotide sequence ID" value="NZ_JAYKOT010000001.1"/>
</dbReference>
<evidence type="ECO:0000313" key="2">
    <source>
        <dbReference type="EMBL" id="MEB3428745.1"/>
    </source>
</evidence>
<gene>
    <name evidence="2" type="ORF">VLK81_01695</name>
</gene>
<evidence type="ECO:0000313" key="3">
    <source>
        <dbReference type="Proteomes" id="UP001357733"/>
    </source>
</evidence>
<dbReference type="EMBL" id="JAYKOT010000001">
    <property type="protein sequence ID" value="MEB3428745.1"/>
    <property type="molecule type" value="Genomic_DNA"/>
</dbReference>
<sequence>MKKISKFISAILLAALVLMPNMNALAAELENTEIVELRAPVYEEYPYKEVHYLYRGEYF</sequence>
<comment type="caution">
    <text evidence="2">The sequence shown here is derived from an EMBL/GenBank/DDBJ whole genome shotgun (WGS) entry which is preliminary data.</text>
</comment>
<evidence type="ECO:0000256" key="1">
    <source>
        <dbReference type="SAM" id="SignalP"/>
    </source>
</evidence>
<keyword evidence="3" id="KW-1185">Reference proteome</keyword>
<reference evidence="2 3" key="1">
    <citation type="submission" date="2024-01" db="EMBL/GenBank/DDBJ databases">
        <title>Complete genome sequence of Citroniella saccharovorans strain M6.X9, isolated from human fecal sample.</title>
        <authorList>
            <person name="Cheng G."/>
            <person name="Westerholm M."/>
            <person name="Schnurer A."/>
        </authorList>
    </citation>
    <scope>NUCLEOTIDE SEQUENCE [LARGE SCALE GENOMIC DNA]</scope>
    <source>
        <strain evidence="2 3">DSM 29873</strain>
    </source>
</reference>
<feature type="signal peptide" evidence="1">
    <location>
        <begin position="1"/>
        <end position="26"/>
    </location>
</feature>
<feature type="chain" id="PRO_5043510923" evidence="1">
    <location>
        <begin position="27"/>
        <end position="59"/>
    </location>
</feature>
<accession>A0AAW9MW08</accession>
<proteinExistence type="predicted"/>
<keyword evidence="1" id="KW-0732">Signal</keyword>
<protein>
    <submittedName>
        <fullName evidence="2">Uncharacterized protein</fullName>
    </submittedName>
</protein>